<organism evidence="1 2">
    <name type="scientific">Avrilella dinanensis</name>
    <dbReference type="NCBI Taxonomy" id="2008672"/>
    <lineage>
        <taxon>Bacteria</taxon>
        <taxon>Pseudomonadati</taxon>
        <taxon>Bacteroidota</taxon>
        <taxon>Flavobacteriia</taxon>
        <taxon>Flavobacteriales</taxon>
        <taxon>Flavobacteriaceae</taxon>
        <taxon>Avrilella</taxon>
    </lineage>
</organism>
<sequence length="170" mass="19692">MEEEIINKVAQSSLVVFDLEDYYPTESRVLLDISQWLYEGFVLREKEFRTALKDTDWSIYQNQLVALTCTTDAILPSWAFMLVSSYLQPYAKMVVQGNLHQLDIAYYQNIITNLEFSEYENKPVIIKGCSNHPIPEEAYVMATQKMMNYARSIMFGEACSAVPIYKRKKG</sequence>
<gene>
    <name evidence="1" type="ORF">CDL10_01325</name>
</gene>
<comment type="caution">
    <text evidence="1">The sequence shown here is derived from an EMBL/GenBank/DDBJ whole genome shotgun (WGS) entry which is preliminary data.</text>
</comment>
<dbReference type="RefSeq" id="WP_100676856.1">
    <property type="nucleotide sequence ID" value="NZ_NIPO01000001.1"/>
</dbReference>
<dbReference type="Pfam" id="PF10652">
    <property type="entry name" value="DUF2480"/>
    <property type="match status" value="1"/>
</dbReference>
<dbReference type="AlphaFoldDB" id="A0A2M9R356"/>
<dbReference type="Proteomes" id="UP000231960">
    <property type="component" value="Unassembled WGS sequence"/>
</dbReference>
<evidence type="ECO:0008006" key="3">
    <source>
        <dbReference type="Google" id="ProtNLM"/>
    </source>
</evidence>
<keyword evidence="2" id="KW-1185">Reference proteome</keyword>
<dbReference type="InterPro" id="IPR018914">
    <property type="entry name" value="DUF2480"/>
</dbReference>
<accession>A0A2M9R356</accession>
<reference evidence="1 2" key="1">
    <citation type="submission" date="2017-06" db="EMBL/GenBank/DDBJ databases">
        <title>Description of Avrilella dinanensis gen. nov. sp. nov.</title>
        <authorList>
            <person name="Leyer C."/>
            <person name="Sassi M."/>
            <person name="Minet J."/>
            <person name="Kayal S."/>
            <person name="Cattoir V."/>
        </authorList>
    </citation>
    <scope>NUCLEOTIDE SEQUENCE [LARGE SCALE GENOMIC DNA]</scope>
    <source>
        <strain evidence="1 2">UR159</strain>
    </source>
</reference>
<evidence type="ECO:0000313" key="1">
    <source>
        <dbReference type="EMBL" id="PJR03288.1"/>
    </source>
</evidence>
<evidence type="ECO:0000313" key="2">
    <source>
        <dbReference type="Proteomes" id="UP000231960"/>
    </source>
</evidence>
<protein>
    <recommendedName>
        <fullName evidence="3">DUF2480 domain-containing protein</fullName>
    </recommendedName>
</protein>
<proteinExistence type="predicted"/>
<dbReference type="OrthoDB" id="9803040at2"/>
<name>A0A2M9R356_9FLAO</name>
<dbReference type="EMBL" id="NIPO01000001">
    <property type="protein sequence ID" value="PJR03288.1"/>
    <property type="molecule type" value="Genomic_DNA"/>
</dbReference>